<keyword evidence="2" id="KW-1185">Reference proteome</keyword>
<dbReference type="Proteomes" id="UP000283269">
    <property type="component" value="Unassembled WGS sequence"/>
</dbReference>
<evidence type="ECO:0000313" key="2">
    <source>
        <dbReference type="Proteomes" id="UP000283269"/>
    </source>
</evidence>
<sequence length="220" mass="25001">MSDIQRSAPAVSHKDIGLITYPDSDIPESPRNILPHLVNVSMDIPYPDVLAVINQVLDRAPVLQLLVLDIWMDRREVYTSKQDSFAINYKHLTQLNSISFKIHSRTSISVINLLLKYDAPPSLNKLSITISHSAYNPIAKSVMEQLESIDINVLDNHLAHPSFYSVRDIDIVLVVDLSEEYYSEYRTPSHLAQWCSYIKSQLPLSLEKNPGLDVCVTWKD</sequence>
<proteinExistence type="predicted"/>
<name>A0A409WR54_PSICY</name>
<organism evidence="1 2">
    <name type="scientific">Psilocybe cyanescens</name>
    <dbReference type="NCBI Taxonomy" id="93625"/>
    <lineage>
        <taxon>Eukaryota</taxon>
        <taxon>Fungi</taxon>
        <taxon>Dikarya</taxon>
        <taxon>Basidiomycota</taxon>
        <taxon>Agaricomycotina</taxon>
        <taxon>Agaricomycetes</taxon>
        <taxon>Agaricomycetidae</taxon>
        <taxon>Agaricales</taxon>
        <taxon>Agaricineae</taxon>
        <taxon>Strophariaceae</taxon>
        <taxon>Psilocybe</taxon>
    </lineage>
</organism>
<comment type="caution">
    <text evidence="1">The sequence shown here is derived from an EMBL/GenBank/DDBJ whole genome shotgun (WGS) entry which is preliminary data.</text>
</comment>
<evidence type="ECO:0000313" key="1">
    <source>
        <dbReference type="EMBL" id="PPQ80970.1"/>
    </source>
</evidence>
<dbReference type="AlphaFoldDB" id="A0A409WR54"/>
<protein>
    <submittedName>
        <fullName evidence="1">Uncharacterized protein</fullName>
    </submittedName>
</protein>
<accession>A0A409WR54</accession>
<reference evidence="1 2" key="1">
    <citation type="journal article" date="2018" name="Evol. Lett.">
        <title>Horizontal gene cluster transfer increased hallucinogenic mushroom diversity.</title>
        <authorList>
            <person name="Reynolds H.T."/>
            <person name="Vijayakumar V."/>
            <person name="Gluck-Thaler E."/>
            <person name="Korotkin H.B."/>
            <person name="Matheny P.B."/>
            <person name="Slot J.C."/>
        </authorList>
    </citation>
    <scope>NUCLEOTIDE SEQUENCE [LARGE SCALE GENOMIC DNA]</scope>
    <source>
        <strain evidence="1 2">2631</strain>
    </source>
</reference>
<dbReference type="InParanoid" id="A0A409WR54"/>
<gene>
    <name evidence="1" type="ORF">CVT25_014719</name>
</gene>
<dbReference type="EMBL" id="NHYD01003294">
    <property type="protein sequence ID" value="PPQ80970.1"/>
    <property type="molecule type" value="Genomic_DNA"/>
</dbReference>